<dbReference type="EMBL" id="JAPFFM010000018">
    <property type="protein sequence ID" value="KAJ6690969.1"/>
    <property type="molecule type" value="Genomic_DNA"/>
</dbReference>
<keyword evidence="1" id="KW-0732">Signal</keyword>
<dbReference type="Proteomes" id="UP001151752">
    <property type="component" value="Chromosome 17"/>
</dbReference>
<name>A0A9Q0PME4_9ROSI</name>
<feature type="signal peptide" evidence="1">
    <location>
        <begin position="1"/>
        <end position="16"/>
    </location>
</feature>
<reference evidence="2" key="1">
    <citation type="submission" date="2022-11" db="EMBL/GenBank/DDBJ databases">
        <authorList>
            <person name="Hyden B.L."/>
            <person name="Feng K."/>
            <person name="Yates T."/>
            <person name="Jawdy S."/>
            <person name="Smart L.B."/>
            <person name="Muchero W."/>
        </authorList>
    </citation>
    <scope>NUCLEOTIDE SEQUENCE</scope>
    <source>
        <tissue evidence="2">Shoot tip</tissue>
    </source>
</reference>
<gene>
    <name evidence="2" type="ORF">OIU74_015610</name>
</gene>
<accession>A0A9Q0PME4</accession>
<comment type="caution">
    <text evidence="2">The sequence shown here is derived from an EMBL/GenBank/DDBJ whole genome shotgun (WGS) entry which is preliminary data.</text>
</comment>
<reference evidence="2" key="2">
    <citation type="journal article" date="2023" name="Int. J. Mol. Sci.">
        <title>De Novo Assembly and Annotation of 11 Diverse Shrub Willow (Salix) Genomes Reveals Novel Gene Organization in Sex-Linked Regions.</title>
        <authorList>
            <person name="Hyden B."/>
            <person name="Feng K."/>
            <person name="Yates T.B."/>
            <person name="Jawdy S."/>
            <person name="Cereghino C."/>
            <person name="Smart L.B."/>
            <person name="Muchero W."/>
        </authorList>
    </citation>
    <scope>NUCLEOTIDE SEQUENCE</scope>
    <source>
        <tissue evidence="2">Shoot tip</tissue>
    </source>
</reference>
<sequence length="88" mass="9664">MLIANFLFLCSQVLRSAENTARALLIRILGCRPIQNEEMAVPSPQAAAVFSNPNYRASPVQILAQIARGNRDSDVNSLALMVINRLLI</sequence>
<feature type="chain" id="PRO_5040514515" evidence="1">
    <location>
        <begin position="17"/>
        <end position="88"/>
    </location>
</feature>
<dbReference type="AlphaFoldDB" id="A0A9Q0PME4"/>
<protein>
    <submittedName>
        <fullName evidence="2">Uncharacterized protein</fullName>
    </submittedName>
</protein>
<evidence type="ECO:0000256" key="1">
    <source>
        <dbReference type="SAM" id="SignalP"/>
    </source>
</evidence>
<proteinExistence type="predicted"/>
<organism evidence="2 3">
    <name type="scientific">Salix koriyanagi</name>
    <dbReference type="NCBI Taxonomy" id="2511006"/>
    <lineage>
        <taxon>Eukaryota</taxon>
        <taxon>Viridiplantae</taxon>
        <taxon>Streptophyta</taxon>
        <taxon>Embryophyta</taxon>
        <taxon>Tracheophyta</taxon>
        <taxon>Spermatophyta</taxon>
        <taxon>Magnoliopsida</taxon>
        <taxon>eudicotyledons</taxon>
        <taxon>Gunneridae</taxon>
        <taxon>Pentapetalae</taxon>
        <taxon>rosids</taxon>
        <taxon>fabids</taxon>
        <taxon>Malpighiales</taxon>
        <taxon>Salicaceae</taxon>
        <taxon>Saliceae</taxon>
        <taxon>Salix</taxon>
    </lineage>
</organism>
<evidence type="ECO:0000313" key="3">
    <source>
        <dbReference type="Proteomes" id="UP001151752"/>
    </source>
</evidence>
<keyword evidence="3" id="KW-1185">Reference proteome</keyword>
<evidence type="ECO:0000313" key="2">
    <source>
        <dbReference type="EMBL" id="KAJ6690969.1"/>
    </source>
</evidence>